<evidence type="ECO:0000313" key="2">
    <source>
        <dbReference type="Proteomes" id="UP000471166"/>
    </source>
</evidence>
<feature type="non-terminal residue" evidence="1">
    <location>
        <position position="1"/>
    </location>
</feature>
<name>A0A6P1CZY9_9NOCA</name>
<proteinExistence type="predicted"/>
<sequence length="143" mass="14043">VQAVQQAGGHEWTTVAPGEADTGDYAAVITLPADLTESMGTLAGPDPRRAKVTVATSPGADADLVNGAVATVTKHIGAVGVDAALSATAAARSEMTSVQFTAQMLNAGVNAAAAGADQFTAGADQLLGFLDMATNGSAQLTSA</sequence>
<evidence type="ECO:0000313" key="1">
    <source>
        <dbReference type="EMBL" id="NEW36906.1"/>
    </source>
</evidence>
<evidence type="ECO:0008006" key="3">
    <source>
        <dbReference type="Google" id="ProtNLM"/>
    </source>
</evidence>
<comment type="caution">
    <text evidence="1">The sequence shown here is derived from an EMBL/GenBank/DDBJ whole genome shotgun (WGS) entry which is preliminary data.</text>
</comment>
<feature type="non-terminal residue" evidence="1">
    <location>
        <position position="143"/>
    </location>
</feature>
<reference evidence="1 2" key="1">
    <citation type="submission" date="2020-01" db="EMBL/GenBank/DDBJ databases">
        <title>Genetics and antimicrobial susceptibilities of Nocardia species isolated from the soil; a comparison with species isolated from humans.</title>
        <authorList>
            <person name="Carrasco G."/>
            <person name="Monzon S."/>
            <person name="Sansegundo M."/>
            <person name="Garcia E."/>
            <person name="Garrido N."/>
            <person name="Medina M.J."/>
            <person name="Villalon P."/>
            <person name="Ramirez-Arocha A.C."/>
            <person name="Jimenez P."/>
            <person name="Cuesta I."/>
            <person name="Valdezate S."/>
        </authorList>
    </citation>
    <scope>NUCLEOTIDE SEQUENCE [LARGE SCALE GENOMIC DNA]</scope>
    <source>
        <strain evidence="1 2">CNM20110626</strain>
    </source>
</reference>
<organism evidence="1 2">
    <name type="scientific">Nocardia cyriacigeorgica</name>
    <dbReference type="NCBI Taxonomy" id="135487"/>
    <lineage>
        <taxon>Bacteria</taxon>
        <taxon>Bacillati</taxon>
        <taxon>Actinomycetota</taxon>
        <taxon>Actinomycetes</taxon>
        <taxon>Mycobacteriales</taxon>
        <taxon>Nocardiaceae</taxon>
        <taxon>Nocardia</taxon>
    </lineage>
</organism>
<protein>
    <recommendedName>
        <fullName evidence="3">YhgE/Pip domain-containing protein</fullName>
    </recommendedName>
</protein>
<dbReference type="AlphaFoldDB" id="A0A6P1CZY9"/>
<dbReference type="Proteomes" id="UP000471166">
    <property type="component" value="Unassembled WGS sequence"/>
</dbReference>
<dbReference type="EMBL" id="JAAGVB010000186">
    <property type="protein sequence ID" value="NEW36906.1"/>
    <property type="molecule type" value="Genomic_DNA"/>
</dbReference>
<gene>
    <name evidence="1" type="ORF">GV791_30790</name>
</gene>
<accession>A0A6P1CZY9</accession>